<dbReference type="EMBL" id="CP114202">
    <property type="protein sequence ID" value="WAU01561.1"/>
    <property type="molecule type" value="Genomic_DNA"/>
</dbReference>
<reference evidence="2 5" key="1">
    <citation type="submission" date="2019-12" db="EMBL/GenBank/DDBJ databases">
        <title>Whole genome shotgun sequence of Streptomyces libani subsp. libani NBRC 13452.</title>
        <authorList>
            <person name="Ichikawa N."/>
            <person name="Kimura A."/>
            <person name="Kitahashi Y."/>
            <person name="Komaki H."/>
            <person name="Tamura T."/>
        </authorList>
    </citation>
    <scope>NUCLEOTIDE SEQUENCE [LARGE SCALE GENOMIC DNA]</scope>
    <source>
        <strain evidence="2 5">NBRC 13452</strain>
    </source>
</reference>
<reference evidence="3 6" key="2">
    <citation type="submission" date="2022-12" db="EMBL/GenBank/DDBJ databases">
        <authorList>
            <person name="Ruckert C."/>
            <person name="Busche T."/>
            <person name="Kalinowski J."/>
            <person name="Wittmann C."/>
        </authorList>
    </citation>
    <scope>NUCLEOTIDE SEQUENCE [LARGE SCALE GENOMIC DNA]</scope>
    <source>
        <strain evidence="3 6">DSM 40555</strain>
    </source>
</reference>
<name>A0A640TZ70_STRNI</name>
<keyword evidence="6" id="KW-1185">Reference proteome</keyword>
<evidence type="ECO:0000313" key="4">
    <source>
        <dbReference type="EMBL" id="WAU01561.1"/>
    </source>
</evidence>
<sequence length="751" mass="82990">MIYGLLTPDVPLGPFEGSPITVWSAQGKQTKLHTSSSCSYLRSARATEREVYLDASVVARMCPQCGAYSSWARPGTGLAVFLDTLTGLGLLYELDSFRDADEDACGDEEVRQAASLLHRPAPAVPTDTAAQDEAEDDEDAAWEELQESRRVREAVFREWRGALASMHRAHQQLELFPWLRSWAEAALQMKADRLRAVQVQARLLVTEDTLLAAAAAAAMQEPDVPADDAAFALLGCPAEARKKLLSLWRRWQRTVEDSWDPPREQAYLVHHLADGMSSRRKGRDQMLERARAVMAGWESRVRLASARTYDEQVLVACLPHNAATERDSRRSLLDRLDEWELGVLAVYTVDTDWQPQSVITMRVPEPVAARLLTQQHGLSYTEREAAGMEPAPDAVSALSPLAEPSFGPGVFDDTPVRSRRPVTLAHLRALRAAMRDAEQLYVVFSADAGLEVVALSVLEQRCAAGWRGVIIAGASDLPDALFDSQRTPAGQDAPEDGEIWPERVYDPHHAAFGAGLGVAEGERVLLRLCAGRRDVDHALRSLALARGMADLRQLETAGYDDRGFARRPFASAVWHGLLAMEQLDLQPFEPAIETGWRRGSGLPLGVLAQVQVYTSDAAGRYQGRAHSPGCAHRRPEHGVGRDDDLVTLEELIGSKDFDPCSKCGGYAIRRLTQDQVAYYRAAHRLHHLAQQVHAVARDVGGDGSDLAAELEEFIRLDRNQTEAWFPSREQACQWREIVDRLRRTLPGPGPA</sequence>
<evidence type="ECO:0000313" key="5">
    <source>
        <dbReference type="Proteomes" id="UP000429552"/>
    </source>
</evidence>
<dbReference type="Proteomes" id="UP001210609">
    <property type="component" value="Chromosome"/>
</dbReference>
<protein>
    <submittedName>
        <fullName evidence="2">Uncharacterized protein</fullName>
    </submittedName>
</protein>
<feature type="compositionally biased region" description="Acidic residues" evidence="1">
    <location>
        <begin position="130"/>
        <end position="139"/>
    </location>
</feature>
<evidence type="ECO:0000313" key="3">
    <source>
        <dbReference type="EMBL" id="WAT94410.1"/>
    </source>
</evidence>
<organism evidence="2 5">
    <name type="scientific">Streptomyces nigrescens</name>
    <dbReference type="NCBI Taxonomy" id="1920"/>
    <lineage>
        <taxon>Bacteria</taxon>
        <taxon>Bacillati</taxon>
        <taxon>Actinomycetota</taxon>
        <taxon>Actinomycetes</taxon>
        <taxon>Kitasatosporales</taxon>
        <taxon>Streptomycetaceae</taxon>
        <taxon>Streptomyces</taxon>
    </lineage>
</organism>
<gene>
    <name evidence="2" type="ORF">Sliba_79840</name>
    <name evidence="3" type="ORF">STRLI_000007</name>
    <name evidence="4" type="ORF">STRLI_007937</name>
</gene>
<dbReference type="RefSeq" id="WP_159492227.1">
    <property type="nucleotide sequence ID" value="NZ_BLIP01000003.1"/>
</dbReference>
<feature type="region of interest" description="Disordered" evidence="1">
    <location>
        <begin position="120"/>
        <end position="139"/>
    </location>
</feature>
<dbReference type="EMBL" id="CP114202">
    <property type="protein sequence ID" value="WAT94410.1"/>
    <property type="molecule type" value="Genomic_DNA"/>
</dbReference>
<evidence type="ECO:0000313" key="2">
    <source>
        <dbReference type="EMBL" id="GFE27531.1"/>
    </source>
</evidence>
<dbReference type="Proteomes" id="UP000429552">
    <property type="component" value="Unassembled WGS sequence"/>
</dbReference>
<evidence type="ECO:0000256" key="1">
    <source>
        <dbReference type="SAM" id="MobiDB-lite"/>
    </source>
</evidence>
<accession>A0A640TZ70</accession>
<evidence type="ECO:0000313" key="6">
    <source>
        <dbReference type="Proteomes" id="UP001210609"/>
    </source>
</evidence>
<dbReference type="AlphaFoldDB" id="A0A640TZ70"/>
<proteinExistence type="predicted"/>
<dbReference type="EMBL" id="BLIP01000003">
    <property type="protein sequence ID" value="GFE27531.1"/>
    <property type="molecule type" value="Genomic_DNA"/>
</dbReference>